<dbReference type="Pfam" id="PF02388">
    <property type="entry name" value="FemAB"/>
    <property type="match status" value="1"/>
</dbReference>
<proteinExistence type="inferred from homology"/>
<dbReference type="RefSeq" id="WP_140595301.1">
    <property type="nucleotide sequence ID" value="NZ_VFWZ01000006.1"/>
</dbReference>
<dbReference type="OrthoDB" id="934591at2"/>
<evidence type="ECO:0000256" key="2">
    <source>
        <dbReference type="ARBA" id="ARBA00022679"/>
    </source>
</evidence>
<keyword evidence="8" id="KW-1185">Reference proteome</keyword>
<evidence type="ECO:0000313" key="7">
    <source>
        <dbReference type="EMBL" id="TPN83993.1"/>
    </source>
</evidence>
<evidence type="ECO:0000256" key="3">
    <source>
        <dbReference type="ARBA" id="ARBA00022960"/>
    </source>
</evidence>
<dbReference type="PANTHER" id="PTHR36174">
    <property type="entry name" value="LIPID II:GLYCINE GLYCYLTRANSFERASE"/>
    <property type="match status" value="1"/>
</dbReference>
<evidence type="ECO:0000256" key="6">
    <source>
        <dbReference type="ARBA" id="ARBA00023316"/>
    </source>
</evidence>
<evidence type="ECO:0000313" key="8">
    <source>
        <dbReference type="Proteomes" id="UP000315540"/>
    </source>
</evidence>
<dbReference type="Proteomes" id="UP000315540">
    <property type="component" value="Unassembled WGS sequence"/>
</dbReference>
<dbReference type="SUPFAM" id="SSF55729">
    <property type="entry name" value="Acyl-CoA N-acyltransferases (Nat)"/>
    <property type="match status" value="1"/>
</dbReference>
<dbReference type="GO" id="GO:0009252">
    <property type="term" value="P:peptidoglycan biosynthetic process"/>
    <property type="evidence" value="ECO:0007669"/>
    <property type="project" value="UniProtKB-KW"/>
</dbReference>
<keyword evidence="3" id="KW-0133">Cell shape</keyword>
<comment type="caution">
    <text evidence="7">The sequence shown here is derived from an EMBL/GenBank/DDBJ whole genome shotgun (WGS) entry which is preliminary data.</text>
</comment>
<dbReference type="PANTHER" id="PTHR36174:SF1">
    <property type="entry name" value="LIPID II:GLYCINE GLYCYLTRANSFERASE"/>
    <property type="match status" value="1"/>
</dbReference>
<evidence type="ECO:0000256" key="5">
    <source>
        <dbReference type="ARBA" id="ARBA00023315"/>
    </source>
</evidence>
<dbReference type="EMBL" id="VFWZ01000006">
    <property type="protein sequence ID" value="TPN83993.1"/>
    <property type="molecule type" value="Genomic_DNA"/>
</dbReference>
<dbReference type="InterPro" id="IPR003447">
    <property type="entry name" value="FEMABX"/>
</dbReference>
<dbReference type="GO" id="GO:0016755">
    <property type="term" value="F:aminoacyltransferase activity"/>
    <property type="evidence" value="ECO:0007669"/>
    <property type="project" value="InterPro"/>
</dbReference>
<dbReference type="GO" id="GO:0071555">
    <property type="term" value="P:cell wall organization"/>
    <property type="evidence" value="ECO:0007669"/>
    <property type="project" value="UniProtKB-KW"/>
</dbReference>
<keyword evidence="6" id="KW-0961">Cell wall biogenesis/degradation</keyword>
<accession>A0A504J8V4</accession>
<comment type="similarity">
    <text evidence="1">Belongs to the FemABX family.</text>
</comment>
<sequence>MTQSHIIHTDFSKISAQQLKTLLRSPNANFFQTPKVADFFKTTGLEHFVFAIERDEEIMALISGIIQKEKGVKSSLTRRAIIFGGPVFSENATDEDITQVLEHTVKTLKKKAIYIELRNLNDYSKYKHLFEKCGFDYVPHLNFHLDCSDDQAMRKRMSSSKLRQVKKSLKTGAEIKEATHQDEITAYYNILHHLYTTKVKTPLPDLDFFMNMWKEKAAKFLLIHYQNEIIGGIVCPILENQVIYEWFVCGKDGQYKNVYPSILATWAAMEYASTHQIPRFDFMGAGKPDEDYGVRDFKSKFGGELVEHGRFLYVAQPLLYQLGKTAVKILKSTS</sequence>
<dbReference type="PROSITE" id="PS51191">
    <property type="entry name" value="FEMABX"/>
    <property type="match status" value="1"/>
</dbReference>
<keyword evidence="5 7" id="KW-0012">Acyltransferase</keyword>
<reference evidence="7 8" key="1">
    <citation type="submission" date="2019-06" db="EMBL/GenBank/DDBJ databases">
        <authorList>
            <person name="Meng X."/>
        </authorList>
    </citation>
    <scope>NUCLEOTIDE SEQUENCE [LARGE SCALE GENOMIC DNA]</scope>
    <source>
        <strain evidence="7 8">M625</strain>
    </source>
</reference>
<organism evidence="7 8">
    <name type="scientific">Aquimarina algicola</name>
    <dbReference type="NCBI Taxonomy" id="2589995"/>
    <lineage>
        <taxon>Bacteria</taxon>
        <taxon>Pseudomonadati</taxon>
        <taxon>Bacteroidota</taxon>
        <taxon>Flavobacteriia</taxon>
        <taxon>Flavobacteriales</taxon>
        <taxon>Flavobacteriaceae</taxon>
        <taxon>Aquimarina</taxon>
    </lineage>
</organism>
<name>A0A504J8V4_9FLAO</name>
<dbReference type="GO" id="GO:0008360">
    <property type="term" value="P:regulation of cell shape"/>
    <property type="evidence" value="ECO:0007669"/>
    <property type="project" value="UniProtKB-KW"/>
</dbReference>
<keyword evidence="4" id="KW-0573">Peptidoglycan synthesis</keyword>
<dbReference type="AlphaFoldDB" id="A0A504J8V4"/>
<keyword evidence="2 7" id="KW-0808">Transferase</keyword>
<dbReference type="InterPro" id="IPR050644">
    <property type="entry name" value="PG_Glycine_Bridge_Synth"/>
</dbReference>
<protein>
    <submittedName>
        <fullName evidence="7">Aminoacyltransferase</fullName>
    </submittedName>
</protein>
<dbReference type="Gene3D" id="3.40.630.30">
    <property type="match status" value="1"/>
</dbReference>
<evidence type="ECO:0000256" key="1">
    <source>
        <dbReference type="ARBA" id="ARBA00009943"/>
    </source>
</evidence>
<gene>
    <name evidence="7" type="ORF">FHK87_18700</name>
</gene>
<dbReference type="InterPro" id="IPR016181">
    <property type="entry name" value="Acyl_CoA_acyltransferase"/>
</dbReference>
<evidence type="ECO:0000256" key="4">
    <source>
        <dbReference type="ARBA" id="ARBA00022984"/>
    </source>
</evidence>